<reference evidence="7 8" key="1">
    <citation type="submission" date="2017-06" db="EMBL/GenBank/DDBJ databases">
        <title>A platform for efficient transgenesis in Macrostomum lignano, a flatworm model organism for stem cell research.</title>
        <authorList>
            <person name="Berezikov E."/>
        </authorList>
    </citation>
    <scope>NUCLEOTIDE SEQUENCE [LARGE SCALE GENOMIC DNA]</scope>
    <source>
        <strain evidence="7">DV1</strain>
        <tissue evidence="7">Whole organism</tissue>
    </source>
</reference>
<dbReference type="OrthoDB" id="9984778at2759"/>
<dbReference type="SUPFAM" id="SSF57850">
    <property type="entry name" value="RING/U-box"/>
    <property type="match status" value="1"/>
</dbReference>
<evidence type="ECO:0000256" key="3">
    <source>
        <dbReference type="ARBA" id="ARBA00022833"/>
    </source>
</evidence>
<sequence>MDTVNPPPLTQFYAPSSHNAPSRSTLSGLTRSMVDKLETKIYRTPCQSRHSIKSKDAAGPCRLVKDGCAVCLDEFQRGEELRVLPCSHQYHPSCVDTWLMASATCPLCVRPVHVVATAADCAGRKKAENRLLAQQGLLGDSGHETAL</sequence>
<dbReference type="STRING" id="282301.A0A267E3H9"/>
<dbReference type="SMART" id="SM00184">
    <property type="entry name" value="RING"/>
    <property type="match status" value="1"/>
</dbReference>
<dbReference type="GO" id="GO:0006511">
    <property type="term" value="P:ubiquitin-dependent protein catabolic process"/>
    <property type="evidence" value="ECO:0007669"/>
    <property type="project" value="TreeGrafter"/>
</dbReference>
<proteinExistence type="predicted"/>
<gene>
    <name evidence="7" type="ORF">BOX15_Mlig029726g1</name>
</gene>
<evidence type="ECO:0000313" key="7">
    <source>
        <dbReference type="EMBL" id="PAA56101.1"/>
    </source>
</evidence>
<dbReference type="Pfam" id="PF13639">
    <property type="entry name" value="zf-RING_2"/>
    <property type="match status" value="1"/>
</dbReference>
<dbReference type="AlphaFoldDB" id="A0A267E3H9"/>
<dbReference type="GO" id="GO:0005634">
    <property type="term" value="C:nucleus"/>
    <property type="evidence" value="ECO:0007669"/>
    <property type="project" value="TreeGrafter"/>
</dbReference>
<evidence type="ECO:0000259" key="6">
    <source>
        <dbReference type="PROSITE" id="PS50089"/>
    </source>
</evidence>
<dbReference type="Gene3D" id="3.30.40.10">
    <property type="entry name" value="Zinc/RING finger domain, C3HC4 (zinc finger)"/>
    <property type="match status" value="1"/>
</dbReference>
<keyword evidence="3" id="KW-0862">Zinc</keyword>
<dbReference type="InterPro" id="IPR001841">
    <property type="entry name" value="Znf_RING"/>
</dbReference>
<protein>
    <recommendedName>
        <fullName evidence="6">RING-type domain-containing protein</fullName>
    </recommendedName>
</protein>
<organism evidence="7 8">
    <name type="scientific">Macrostomum lignano</name>
    <dbReference type="NCBI Taxonomy" id="282301"/>
    <lineage>
        <taxon>Eukaryota</taxon>
        <taxon>Metazoa</taxon>
        <taxon>Spiralia</taxon>
        <taxon>Lophotrochozoa</taxon>
        <taxon>Platyhelminthes</taxon>
        <taxon>Rhabditophora</taxon>
        <taxon>Macrostomorpha</taxon>
        <taxon>Macrostomida</taxon>
        <taxon>Macrostomidae</taxon>
        <taxon>Macrostomum</taxon>
    </lineage>
</organism>
<feature type="domain" description="RING-type" evidence="6">
    <location>
        <begin position="68"/>
        <end position="108"/>
    </location>
</feature>
<keyword evidence="1" id="KW-0479">Metal-binding</keyword>
<dbReference type="CDD" id="cd16454">
    <property type="entry name" value="RING-H2_PA-TM-RING"/>
    <property type="match status" value="1"/>
</dbReference>
<comment type="caution">
    <text evidence="7">The sequence shown here is derived from an EMBL/GenBank/DDBJ whole genome shotgun (WGS) entry which is preliminary data.</text>
</comment>
<keyword evidence="8" id="KW-1185">Reference proteome</keyword>
<dbReference type="GO" id="GO:0008270">
    <property type="term" value="F:zinc ion binding"/>
    <property type="evidence" value="ECO:0007669"/>
    <property type="project" value="UniProtKB-KW"/>
</dbReference>
<evidence type="ECO:0000256" key="4">
    <source>
        <dbReference type="PROSITE-ProRule" id="PRU00175"/>
    </source>
</evidence>
<dbReference type="Proteomes" id="UP000215902">
    <property type="component" value="Unassembled WGS sequence"/>
</dbReference>
<feature type="region of interest" description="Disordered" evidence="5">
    <location>
        <begin position="1"/>
        <end position="26"/>
    </location>
</feature>
<dbReference type="InterPro" id="IPR013083">
    <property type="entry name" value="Znf_RING/FYVE/PHD"/>
</dbReference>
<dbReference type="EMBL" id="NIVC01002664">
    <property type="protein sequence ID" value="PAA56101.1"/>
    <property type="molecule type" value="Genomic_DNA"/>
</dbReference>
<keyword evidence="2 4" id="KW-0863">Zinc-finger</keyword>
<feature type="compositionally biased region" description="Polar residues" evidence="5">
    <location>
        <begin position="13"/>
        <end position="26"/>
    </location>
</feature>
<dbReference type="InterPro" id="IPR051834">
    <property type="entry name" value="RING_finger_E3_ligase"/>
</dbReference>
<name>A0A267E3H9_9PLAT</name>
<evidence type="ECO:0000256" key="5">
    <source>
        <dbReference type="SAM" id="MobiDB-lite"/>
    </source>
</evidence>
<dbReference type="PANTHER" id="PTHR45931">
    <property type="entry name" value="SI:CH211-59O9.10"/>
    <property type="match status" value="1"/>
</dbReference>
<accession>A0A267E3H9</accession>
<dbReference type="PANTHER" id="PTHR45931:SF3">
    <property type="entry name" value="RING ZINC FINGER-CONTAINING PROTEIN"/>
    <property type="match status" value="1"/>
</dbReference>
<evidence type="ECO:0000256" key="1">
    <source>
        <dbReference type="ARBA" id="ARBA00022723"/>
    </source>
</evidence>
<dbReference type="GO" id="GO:0061630">
    <property type="term" value="F:ubiquitin protein ligase activity"/>
    <property type="evidence" value="ECO:0007669"/>
    <property type="project" value="TreeGrafter"/>
</dbReference>
<evidence type="ECO:0000313" key="8">
    <source>
        <dbReference type="Proteomes" id="UP000215902"/>
    </source>
</evidence>
<evidence type="ECO:0000256" key="2">
    <source>
        <dbReference type="ARBA" id="ARBA00022771"/>
    </source>
</evidence>
<dbReference type="PROSITE" id="PS50089">
    <property type="entry name" value="ZF_RING_2"/>
    <property type="match status" value="1"/>
</dbReference>